<comment type="similarity">
    <text evidence="2 11">Belongs to the DPH1/DPH2 family. DPH1 subfamily.</text>
</comment>
<dbReference type="FunFam" id="3.40.50.11850:FF:000001">
    <property type="entry name" value="2-(3-amino-3-carboxypropyl)histidine synthase subunit 1"/>
    <property type="match status" value="1"/>
</dbReference>
<keyword evidence="9" id="KW-0411">Iron-sulfur</keyword>
<evidence type="ECO:0000256" key="2">
    <source>
        <dbReference type="ARBA" id="ARBA00010173"/>
    </source>
</evidence>
<dbReference type="AlphaFoldDB" id="A0AA38IQV8"/>
<dbReference type="InterPro" id="IPR042265">
    <property type="entry name" value="DPH1/DPH2_3"/>
</dbReference>
<organism evidence="12 13">
    <name type="scientific">Zophobas morio</name>
    <dbReference type="NCBI Taxonomy" id="2755281"/>
    <lineage>
        <taxon>Eukaryota</taxon>
        <taxon>Metazoa</taxon>
        <taxon>Ecdysozoa</taxon>
        <taxon>Arthropoda</taxon>
        <taxon>Hexapoda</taxon>
        <taxon>Insecta</taxon>
        <taxon>Pterygota</taxon>
        <taxon>Neoptera</taxon>
        <taxon>Endopterygota</taxon>
        <taxon>Coleoptera</taxon>
        <taxon>Polyphaga</taxon>
        <taxon>Cucujiformia</taxon>
        <taxon>Tenebrionidae</taxon>
        <taxon>Zophobas</taxon>
    </lineage>
</organism>
<keyword evidence="5 11" id="KW-0808">Transferase</keyword>
<comment type="function">
    <text evidence="11">Catalyzes the first step of diphthamide biosynthesis, a post-translational modification of histidine which occurs in elongation factor 2.</text>
</comment>
<evidence type="ECO:0000256" key="4">
    <source>
        <dbReference type="ARBA" id="ARBA00021915"/>
    </source>
</evidence>
<evidence type="ECO:0000256" key="8">
    <source>
        <dbReference type="ARBA" id="ARBA00023004"/>
    </source>
</evidence>
<dbReference type="FunFam" id="3.40.50.11840:FF:000001">
    <property type="entry name" value="2-(3-amino-3-carboxypropyl)histidine synthase subunit 1"/>
    <property type="match status" value="1"/>
</dbReference>
<dbReference type="EC" id="2.5.1.108" evidence="3 11"/>
<name>A0AA38IQV8_9CUCU</name>
<keyword evidence="6 11" id="KW-0949">S-adenosyl-L-methionine</keyword>
<dbReference type="FunFam" id="3.40.50.11860:FF:000002">
    <property type="entry name" value="2-(3-amino-3-carboxypropyl)histidine synthase subunit 1"/>
    <property type="match status" value="1"/>
</dbReference>
<evidence type="ECO:0000313" key="12">
    <source>
        <dbReference type="EMBL" id="KAJ3660310.1"/>
    </source>
</evidence>
<dbReference type="GO" id="GO:0046872">
    <property type="term" value="F:metal ion binding"/>
    <property type="evidence" value="ECO:0007669"/>
    <property type="project" value="UniProtKB-KW"/>
</dbReference>
<evidence type="ECO:0000256" key="11">
    <source>
        <dbReference type="PIRNR" id="PIRNR004967"/>
    </source>
</evidence>
<dbReference type="Gene3D" id="3.40.50.11860">
    <property type="entry name" value="Diphthamide synthesis DPH1/DPH2 domain 3"/>
    <property type="match status" value="1"/>
</dbReference>
<evidence type="ECO:0000256" key="7">
    <source>
        <dbReference type="ARBA" id="ARBA00022723"/>
    </source>
</evidence>
<sequence>MSEDSAVVVRAKPARKVFSAKKITRIPDSILHDPKLQAAIESLPKNYNFEVPKTIWRIKELQAKTVALQMPEGLLLFATTIADIIKEFTGADSVIMGDVTYGACCIDDLTAKALGVELLVHYGHSCLIPIDQTSGIKVLYIFVDIKIDPLHFIETIKLNFPTSTKIGLVSTIQFITTLQGVSANLKEAGYDVSIPQFKPLSPGEILGCTAPKLRCADVIIYLGDGRFHLEAAMIANPKLQAYRYDPYDKKFTREYYDHAQMEINRKGCIERAKAANSFGVIMGTLGRQGSPKVVEHLKSRLEGLQKDAVIILLSEIFPKKLDLFTNLDAFVQVACPRLSIDWGLSFSKPFLTPYEMAVTLGEVEWHKAEGSYPMDFYANASLGPWTPNHKPEEKIDKCCGKCP</sequence>
<evidence type="ECO:0000256" key="6">
    <source>
        <dbReference type="ARBA" id="ARBA00022691"/>
    </source>
</evidence>
<comment type="caution">
    <text evidence="12">The sequence shown here is derived from an EMBL/GenBank/DDBJ whole genome shotgun (WGS) entry which is preliminary data.</text>
</comment>
<evidence type="ECO:0000256" key="1">
    <source>
        <dbReference type="ARBA" id="ARBA00005156"/>
    </source>
</evidence>
<evidence type="ECO:0000256" key="3">
    <source>
        <dbReference type="ARBA" id="ARBA00012221"/>
    </source>
</evidence>
<dbReference type="NCBIfam" id="TIGR00322">
    <property type="entry name" value="diphth2_R"/>
    <property type="match status" value="1"/>
</dbReference>
<dbReference type="PANTHER" id="PTHR10762:SF1">
    <property type="entry name" value="2-(3-AMINO-3-CARBOXYPROPYL)HISTIDINE SYNTHASE SUBUNIT 1"/>
    <property type="match status" value="1"/>
</dbReference>
<dbReference type="EMBL" id="JALNTZ010000002">
    <property type="protein sequence ID" value="KAJ3660310.1"/>
    <property type="molecule type" value="Genomic_DNA"/>
</dbReference>
<dbReference type="InterPro" id="IPR016435">
    <property type="entry name" value="DPH1/DPH2"/>
</dbReference>
<gene>
    <name evidence="12" type="ORF">Zmor_004764</name>
</gene>
<reference evidence="12" key="1">
    <citation type="journal article" date="2023" name="G3 (Bethesda)">
        <title>Whole genome assemblies of Zophobas morio and Tenebrio molitor.</title>
        <authorList>
            <person name="Kaur S."/>
            <person name="Stinson S.A."/>
            <person name="diCenzo G.C."/>
        </authorList>
    </citation>
    <scope>NUCLEOTIDE SEQUENCE</scope>
    <source>
        <strain evidence="12">QUZm001</strain>
    </source>
</reference>
<evidence type="ECO:0000256" key="5">
    <source>
        <dbReference type="ARBA" id="ARBA00022679"/>
    </source>
</evidence>
<keyword evidence="8" id="KW-0408">Iron</keyword>
<dbReference type="GO" id="GO:0051539">
    <property type="term" value="F:4 iron, 4 sulfur cluster binding"/>
    <property type="evidence" value="ECO:0007669"/>
    <property type="project" value="UniProtKB-UniRule"/>
</dbReference>
<comment type="cofactor">
    <cofactor evidence="11">
        <name>[4Fe-4S] cluster</name>
        <dbReference type="ChEBI" id="CHEBI:49883"/>
    </cofactor>
    <text evidence="11">Binds 1 [4Fe-4S] cluster per subunit. The cluster is coordinated with 3 cysteines and an exchangeable S-adenosyl-L-methionine.</text>
</comment>
<dbReference type="GO" id="GO:0017183">
    <property type="term" value="P:protein histidyl modification to diphthamide"/>
    <property type="evidence" value="ECO:0007669"/>
    <property type="project" value="UniProtKB-UniRule"/>
</dbReference>
<dbReference type="SFLD" id="SFLDS00032">
    <property type="entry name" value="Radical_SAM_3-amino-3-carboxyp"/>
    <property type="match status" value="1"/>
</dbReference>
<dbReference type="InterPro" id="IPR035435">
    <property type="entry name" value="DPH1/DPH2_euk_archaea"/>
</dbReference>
<dbReference type="PIRSF" id="PIRSF004967">
    <property type="entry name" value="DPH1"/>
    <property type="match status" value="1"/>
</dbReference>
<dbReference type="GO" id="GO:0090560">
    <property type="term" value="F:2-(3-amino-3-carboxypropyl)histidine synthase activity"/>
    <property type="evidence" value="ECO:0007669"/>
    <property type="project" value="UniProtKB-UniRule"/>
</dbReference>
<keyword evidence="13" id="KW-1185">Reference proteome</keyword>
<evidence type="ECO:0000256" key="9">
    <source>
        <dbReference type="ARBA" id="ARBA00023014"/>
    </source>
</evidence>
<accession>A0AA38IQV8</accession>
<comment type="catalytic activity">
    <reaction evidence="10 11">
        <text>L-histidyl-[translation elongation factor 2] + S-adenosyl-L-methionine = 2-[(3S)-amino-3-carboxypropyl]-L-histidyl-[translation elongation factor 2] + S-methyl-5'-thioadenosine + H(+)</text>
        <dbReference type="Rhea" id="RHEA:36783"/>
        <dbReference type="Rhea" id="RHEA-COMP:9748"/>
        <dbReference type="Rhea" id="RHEA-COMP:9749"/>
        <dbReference type="ChEBI" id="CHEBI:15378"/>
        <dbReference type="ChEBI" id="CHEBI:17509"/>
        <dbReference type="ChEBI" id="CHEBI:29979"/>
        <dbReference type="ChEBI" id="CHEBI:59789"/>
        <dbReference type="ChEBI" id="CHEBI:73995"/>
        <dbReference type="EC" id="2.5.1.108"/>
    </reaction>
</comment>
<proteinExistence type="inferred from homology"/>
<dbReference type="Gene3D" id="3.40.50.11840">
    <property type="entry name" value="Diphthamide synthesis DPH1/DPH2 domain 1"/>
    <property type="match status" value="1"/>
</dbReference>
<protein>
    <recommendedName>
        <fullName evidence="4 11">2-(3-amino-3-carboxypropyl)histidine synthase subunit 1</fullName>
        <ecNumber evidence="3 11">2.5.1.108</ecNumber>
    </recommendedName>
</protein>
<keyword evidence="11" id="KW-0004">4Fe-4S</keyword>
<dbReference type="InterPro" id="IPR042264">
    <property type="entry name" value="DPH1/DPH2_2"/>
</dbReference>
<dbReference type="PANTHER" id="PTHR10762">
    <property type="entry name" value="DIPHTHAMIDE BIOSYNTHESIS PROTEIN"/>
    <property type="match status" value="1"/>
</dbReference>
<dbReference type="Gene3D" id="3.40.50.11850">
    <property type="entry name" value="Diphthamide synthesis DPH1/DPH2 domain 2"/>
    <property type="match status" value="1"/>
</dbReference>
<dbReference type="Pfam" id="PF01866">
    <property type="entry name" value="Diphthamide_syn"/>
    <property type="match status" value="1"/>
</dbReference>
<comment type="pathway">
    <text evidence="1 11">Protein modification; peptidyl-diphthamide biosynthesis.</text>
</comment>
<evidence type="ECO:0000256" key="10">
    <source>
        <dbReference type="ARBA" id="ARBA00048403"/>
    </source>
</evidence>
<dbReference type="Proteomes" id="UP001168821">
    <property type="component" value="Unassembled WGS sequence"/>
</dbReference>
<keyword evidence="7" id="KW-0479">Metal-binding</keyword>
<evidence type="ECO:0000313" key="13">
    <source>
        <dbReference type="Proteomes" id="UP001168821"/>
    </source>
</evidence>
<dbReference type="InterPro" id="IPR042263">
    <property type="entry name" value="DPH1/DPH2_1"/>
</dbReference>